<keyword evidence="1 2" id="KW-0694">RNA-binding</keyword>
<dbReference type="InterPro" id="IPR050886">
    <property type="entry name" value="RNA-binding_reg"/>
</dbReference>
<feature type="compositionally biased region" description="Basic and acidic residues" evidence="3">
    <location>
        <begin position="107"/>
        <end position="120"/>
    </location>
</feature>
<evidence type="ECO:0000313" key="6">
    <source>
        <dbReference type="Proteomes" id="UP000775213"/>
    </source>
</evidence>
<feature type="domain" description="RRM" evidence="4">
    <location>
        <begin position="225"/>
        <end position="319"/>
    </location>
</feature>
<dbReference type="InterPro" id="IPR035979">
    <property type="entry name" value="RBD_domain_sf"/>
</dbReference>
<feature type="compositionally biased region" description="Basic residues" evidence="3">
    <location>
        <begin position="500"/>
        <end position="520"/>
    </location>
</feature>
<dbReference type="SMART" id="SM00360">
    <property type="entry name" value="RRM"/>
    <property type="match status" value="2"/>
</dbReference>
<evidence type="ECO:0000313" key="5">
    <source>
        <dbReference type="EMBL" id="KAH0433799.1"/>
    </source>
</evidence>
<name>A0AAV7FKP8_DENCH</name>
<feature type="region of interest" description="Disordered" evidence="3">
    <location>
        <begin position="107"/>
        <end position="174"/>
    </location>
</feature>
<proteinExistence type="predicted"/>
<keyword evidence="6" id="KW-1185">Reference proteome</keyword>
<dbReference type="PROSITE" id="PS50102">
    <property type="entry name" value="RRM"/>
    <property type="match status" value="2"/>
</dbReference>
<dbReference type="GO" id="GO:0003723">
    <property type="term" value="F:RNA binding"/>
    <property type="evidence" value="ECO:0007669"/>
    <property type="project" value="UniProtKB-UniRule"/>
</dbReference>
<gene>
    <name evidence="5" type="ORF">IEQ34_026930</name>
</gene>
<dbReference type="InterPro" id="IPR012677">
    <property type="entry name" value="Nucleotide-bd_a/b_plait_sf"/>
</dbReference>
<dbReference type="SUPFAM" id="SSF54928">
    <property type="entry name" value="RNA-binding domain, RBD"/>
    <property type="match status" value="2"/>
</dbReference>
<dbReference type="AlphaFoldDB" id="A0AAV7FKP8"/>
<dbReference type="EMBL" id="JAGFBR010000806">
    <property type="protein sequence ID" value="KAH0433799.1"/>
    <property type="molecule type" value="Genomic_DNA"/>
</dbReference>
<reference evidence="5 6" key="1">
    <citation type="journal article" date="2021" name="Hortic Res">
        <title>Chromosome-scale assembly of the Dendrobium chrysotoxum genome enhances the understanding of orchid evolution.</title>
        <authorList>
            <person name="Zhang Y."/>
            <person name="Zhang G.Q."/>
            <person name="Zhang D."/>
            <person name="Liu X.D."/>
            <person name="Xu X.Y."/>
            <person name="Sun W.H."/>
            <person name="Yu X."/>
            <person name="Zhu X."/>
            <person name="Wang Z.W."/>
            <person name="Zhao X."/>
            <person name="Zhong W.Y."/>
            <person name="Chen H."/>
            <person name="Yin W.L."/>
            <person name="Huang T."/>
            <person name="Niu S.C."/>
            <person name="Liu Z.J."/>
        </authorList>
    </citation>
    <scope>NUCLEOTIDE SEQUENCE [LARGE SCALE GENOMIC DNA]</scope>
    <source>
        <strain evidence="5">Lindl</strain>
    </source>
</reference>
<dbReference type="GO" id="GO:0005634">
    <property type="term" value="C:nucleus"/>
    <property type="evidence" value="ECO:0007669"/>
    <property type="project" value="TreeGrafter"/>
</dbReference>
<organism evidence="5 6">
    <name type="scientific">Dendrobium chrysotoxum</name>
    <name type="common">Orchid</name>
    <dbReference type="NCBI Taxonomy" id="161865"/>
    <lineage>
        <taxon>Eukaryota</taxon>
        <taxon>Viridiplantae</taxon>
        <taxon>Streptophyta</taxon>
        <taxon>Embryophyta</taxon>
        <taxon>Tracheophyta</taxon>
        <taxon>Spermatophyta</taxon>
        <taxon>Magnoliopsida</taxon>
        <taxon>Liliopsida</taxon>
        <taxon>Asparagales</taxon>
        <taxon>Orchidaceae</taxon>
        <taxon>Epidendroideae</taxon>
        <taxon>Malaxideae</taxon>
        <taxon>Dendrobiinae</taxon>
        <taxon>Dendrobium</taxon>
    </lineage>
</organism>
<dbReference type="CDD" id="cd12394">
    <property type="entry name" value="RRM1_RBM34"/>
    <property type="match status" value="1"/>
</dbReference>
<dbReference type="Proteomes" id="UP000775213">
    <property type="component" value="Unassembled WGS sequence"/>
</dbReference>
<evidence type="ECO:0000256" key="2">
    <source>
        <dbReference type="PROSITE-ProRule" id="PRU00176"/>
    </source>
</evidence>
<dbReference type="Pfam" id="PF00076">
    <property type="entry name" value="RRM_1"/>
    <property type="match status" value="2"/>
</dbReference>
<evidence type="ECO:0000259" key="4">
    <source>
        <dbReference type="PROSITE" id="PS50102"/>
    </source>
</evidence>
<feature type="region of interest" description="Disordered" evidence="3">
    <location>
        <begin position="420"/>
        <end position="537"/>
    </location>
</feature>
<dbReference type="PANTHER" id="PTHR48024:SF55">
    <property type="entry name" value="RRM DOMAIN-CONTAINING PROTEIN"/>
    <property type="match status" value="1"/>
</dbReference>
<feature type="domain" description="RRM" evidence="4">
    <location>
        <begin position="335"/>
        <end position="416"/>
    </location>
</feature>
<comment type="caution">
    <text evidence="5">The sequence shown here is derived from an EMBL/GenBank/DDBJ whole genome shotgun (WGS) entry which is preliminary data.</text>
</comment>
<accession>A0AAV7FKP8</accession>
<feature type="compositionally biased region" description="Low complexity" evidence="3">
    <location>
        <begin position="482"/>
        <end position="492"/>
    </location>
</feature>
<dbReference type="InterPro" id="IPR000504">
    <property type="entry name" value="RRM_dom"/>
</dbReference>
<evidence type="ECO:0000256" key="1">
    <source>
        <dbReference type="ARBA" id="ARBA00022884"/>
    </source>
</evidence>
<feature type="compositionally biased region" description="Basic and acidic residues" evidence="3">
    <location>
        <begin position="152"/>
        <end position="162"/>
    </location>
</feature>
<dbReference type="InterPro" id="IPR034221">
    <property type="entry name" value="RBM34_RRM2"/>
</dbReference>
<sequence length="537" mass="60489">MRVPWADLRHRPVCFLKEPSEIFTAIPVVPRKNPRWFRSFESDLQMGKKSKEMSEDKEEAVKSLFGADNPFRRKRQPDAVDFDAGDIIRYVRKLGLGMDSSVAEKETMKEAKSLDSEHSNARKRKRETGIIAAVPSPPSSDEESIARKRMKLVKDAEVDGSNKKKNKRKRDEVELEYEKRKLGSVGEDEPAATVVAVGEKRKADAAAADMLVTKESFDDESKLLRTVFIGNLPLKTKSKALKREFARFGEIESVRIRSVPLVDTKAPRKAAVIKGQINEVVDSMNAYIVFKEEQSAHAALSNNMAQIGGNHIRVDMACPPRKKMKGDARLYDRKRTAFVGNLPFDVKDEELYQLFCGLSQSEPNVEAVRVVRDPNTSIGKGIAYVLFKTRDAVNNVCKRRDLKIRDRNLRVCHAKSDALPSKVKEGPSKRFPHQRQPTAYSGIPSGRGEKRKRIDTDSVSYEGTRSSKTGVPKKSSFRPPQSSVSNSGSRRSGWNEQQGRKTKRPAVAARKAKEHQKRKQSSGTSENANRNKRARRQ</sequence>
<dbReference type="CDD" id="cd12395">
    <property type="entry name" value="RRM2_RBM34"/>
    <property type="match status" value="1"/>
</dbReference>
<dbReference type="PANTHER" id="PTHR48024">
    <property type="entry name" value="GEO13361P1-RELATED"/>
    <property type="match status" value="1"/>
</dbReference>
<protein>
    <recommendedName>
        <fullName evidence="4">RRM domain-containing protein</fullName>
    </recommendedName>
</protein>
<feature type="compositionally biased region" description="Polar residues" evidence="3">
    <location>
        <begin position="457"/>
        <end position="469"/>
    </location>
</feature>
<evidence type="ECO:0000256" key="3">
    <source>
        <dbReference type="SAM" id="MobiDB-lite"/>
    </source>
</evidence>
<dbReference type="Gene3D" id="3.30.70.330">
    <property type="match status" value="2"/>
</dbReference>